<evidence type="ECO:0000313" key="2">
    <source>
        <dbReference type="Proteomes" id="UP000094329"/>
    </source>
</evidence>
<dbReference type="EMBL" id="MDTU01000001">
    <property type="protein sequence ID" value="ODN41690.1"/>
    <property type="molecule type" value="Genomic_DNA"/>
</dbReference>
<dbReference type="SUPFAM" id="SSF54909">
    <property type="entry name" value="Dimeric alpha+beta barrel"/>
    <property type="match status" value="1"/>
</dbReference>
<dbReference type="RefSeq" id="WP_069311492.1">
    <property type="nucleotide sequence ID" value="NZ_MDTU01000001.1"/>
</dbReference>
<name>A0ABX3A2T4_9GAMM</name>
<dbReference type="InterPro" id="IPR011008">
    <property type="entry name" value="Dimeric_a/b-barrel"/>
</dbReference>
<evidence type="ECO:0008006" key="3">
    <source>
        <dbReference type="Google" id="ProtNLM"/>
    </source>
</evidence>
<comment type="caution">
    <text evidence="1">The sequence shown here is derived from an EMBL/GenBank/DDBJ whole genome shotgun (WGS) entry which is preliminary data.</text>
</comment>
<sequence length="125" mass="14168">MGSVNSSQDNNYCTVLPYFKIHAGKVGAFKEISQRLVKKTNHEPSCLCYSFSFNEDEAHCQEIYADSAAFLYHLDHVSELLGELFAVAEMTRLEIHAPASIIEELKPALVDFEPKFFTSETGFRR</sequence>
<keyword evidence="2" id="KW-1185">Reference proteome</keyword>
<reference evidence="1 2" key="1">
    <citation type="submission" date="2016-08" db="EMBL/GenBank/DDBJ databases">
        <title>Draft genome sequence of Candidatus Piscirickettsia litoralis, from seawater.</title>
        <authorList>
            <person name="Wan X."/>
            <person name="Lee A.J."/>
            <person name="Hou S."/>
            <person name="Donachie S.P."/>
        </authorList>
    </citation>
    <scope>NUCLEOTIDE SEQUENCE [LARGE SCALE GENOMIC DNA]</scope>
    <source>
        <strain evidence="1 2">Y2</strain>
    </source>
</reference>
<organism evidence="1 2">
    <name type="scientific">Piscirickettsia litoralis</name>
    <dbReference type="NCBI Taxonomy" id="1891921"/>
    <lineage>
        <taxon>Bacteria</taxon>
        <taxon>Pseudomonadati</taxon>
        <taxon>Pseudomonadota</taxon>
        <taxon>Gammaproteobacteria</taxon>
        <taxon>Thiotrichales</taxon>
        <taxon>Piscirickettsiaceae</taxon>
        <taxon>Piscirickettsia</taxon>
    </lineage>
</organism>
<dbReference type="Gene3D" id="3.30.70.100">
    <property type="match status" value="1"/>
</dbReference>
<evidence type="ECO:0000313" key="1">
    <source>
        <dbReference type="EMBL" id="ODN41690.1"/>
    </source>
</evidence>
<gene>
    <name evidence="1" type="ORF">BGC07_00205</name>
</gene>
<proteinExistence type="predicted"/>
<dbReference type="Proteomes" id="UP000094329">
    <property type="component" value="Unassembled WGS sequence"/>
</dbReference>
<protein>
    <recommendedName>
        <fullName evidence="3">ABM domain-containing protein</fullName>
    </recommendedName>
</protein>
<accession>A0ABX3A2T4</accession>